<evidence type="ECO:0000313" key="6">
    <source>
        <dbReference type="Proteomes" id="UP001497527"/>
    </source>
</evidence>
<keyword evidence="6" id="KW-1185">Reference proteome</keyword>
<evidence type="ECO:0000256" key="4">
    <source>
        <dbReference type="SAM" id="SignalP"/>
    </source>
</evidence>
<name>A0ABP1EU60_9FLAO</name>
<accession>A0ABP1EU60</accession>
<dbReference type="InterPro" id="IPR018900">
    <property type="entry name" value="Curli_CsgE"/>
</dbReference>
<dbReference type="Gene3D" id="2.60.40.2420">
    <property type="match status" value="1"/>
</dbReference>
<dbReference type="EMBL" id="CAXJIO010000010">
    <property type="protein sequence ID" value="CAL2102035.1"/>
    <property type="molecule type" value="Genomic_DNA"/>
</dbReference>
<feature type="signal peptide" evidence="4">
    <location>
        <begin position="1"/>
        <end position="20"/>
    </location>
</feature>
<keyword evidence="3 4" id="KW-0732">Signal</keyword>
<gene>
    <name evidence="5" type="ORF">T190423A01A_10598</name>
</gene>
<dbReference type="Proteomes" id="UP001497527">
    <property type="component" value="Unassembled WGS sequence"/>
</dbReference>
<reference evidence="5 6" key="1">
    <citation type="submission" date="2024-05" db="EMBL/GenBank/DDBJ databases">
        <authorList>
            <person name="Duchaud E."/>
        </authorList>
    </citation>
    <scope>NUCLEOTIDE SEQUENCE [LARGE SCALE GENOMIC DNA]</scope>
    <source>
        <strain evidence="5">Ena-SAMPLE-TAB-13-05-2024-13:56:06:370-140308</strain>
    </source>
</reference>
<evidence type="ECO:0000256" key="2">
    <source>
        <dbReference type="ARBA" id="ARBA00014024"/>
    </source>
</evidence>
<dbReference type="InterPro" id="IPR053722">
    <property type="entry name" value="Curli_assembly_CsgC/AgfC"/>
</dbReference>
<dbReference type="RefSeq" id="WP_348714623.1">
    <property type="nucleotide sequence ID" value="NZ_CAXJIO010000010.1"/>
</dbReference>
<evidence type="ECO:0000256" key="3">
    <source>
        <dbReference type="ARBA" id="ARBA00022729"/>
    </source>
</evidence>
<dbReference type="Pfam" id="PF10627">
    <property type="entry name" value="CsgE"/>
    <property type="match status" value="1"/>
</dbReference>
<feature type="chain" id="PRO_5046020932" description="Curli production assembly/transport component CsgE" evidence="4">
    <location>
        <begin position="21"/>
        <end position="239"/>
    </location>
</feature>
<organism evidence="5 6">
    <name type="scientific">Tenacibaculum polynesiense</name>
    <dbReference type="NCBI Taxonomy" id="3137857"/>
    <lineage>
        <taxon>Bacteria</taxon>
        <taxon>Pseudomonadati</taxon>
        <taxon>Bacteroidota</taxon>
        <taxon>Flavobacteriia</taxon>
        <taxon>Flavobacteriales</taxon>
        <taxon>Flavobacteriaceae</taxon>
        <taxon>Tenacibaculum</taxon>
    </lineage>
</organism>
<comment type="caution">
    <text evidence="5">The sequence shown here is derived from an EMBL/GenBank/DDBJ whole genome shotgun (WGS) entry which is preliminary data.</text>
</comment>
<evidence type="ECO:0000256" key="1">
    <source>
        <dbReference type="ARBA" id="ARBA00003989"/>
    </source>
</evidence>
<sequence length="239" mass="27614">MNLYTSCFVFFLCISAVVFSQEETNIVGKIQVLKNDNFINLKAEVINDGVLFVDELSYNLVALKKDVRGNFSNNKQSGEFSIKPNEKKELALIRLNVNKKEELRAFLFIKHKDKLISRDTFSLGGVKKVKKEVGKINESNFIIKGLVIDEAITKIGKDFYDFFYQTYLLSGIKYPFIIKIKERPGLTRTTNISVEVEDNMIFEFRSNPSEDYLKEIVNVSLARLRVYAKQRRVLKSQKI</sequence>
<proteinExistence type="predicted"/>
<protein>
    <recommendedName>
        <fullName evidence="2">Curli production assembly/transport component CsgE</fullName>
    </recommendedName>
</protein>
<evidence type="ECO:0000313" key="5">
    <source>
        <dbReference type="EMBL" id="CAL2102035.1"/>
    </source>
</evidence>
<comment type="function">
    <text evidence="1">May be involved in the biogenesis of curli organelles.</text>
</comment>